<gene>
    <name evidence="1" type="ORF">CO087_01045</name>
</gene>
<protein>
    <submittedName>
        <fullName evidence="1">Uncharacterized protein</fullName>
    </submittedName>
</protein>
<dbReference type="InterPro" id="IPR036388">
    <property type="entry name" value="WH-like_DNA-bd_sf"/>
</dbReference>
<evidence type="ECO:0000313" key="1">
    <source>
        <dbReference type="EMBL" id="PJB83764.1"/>
    </source>
</evidence>
<evidence type="ECO:0000313" key="2">
    <source>
        <dbReference type="Proteomes" id="UP000230577"/>
    </source>
</evidence>
<name>A0A2M8D9C5_9BACT</name>
<proteinExistence type="predicted"/>
<dbReference type="EMBL" id="PFTL01000024">
    <property type="protein sequence ID" value="PJB83764.1"/>
    <property type="molecule type" value="Genomic_DNA"/>
</dbReference>
<dbReference type="AlphaFoldDB" id="A0A2M8D9C5"/>
<accession>A0A2M8D9C5</accession>
<comment type="caution">
    <text evidence="1">The sequence shown here is derived from an EMBL/GenBank/DDBJ whole genome shotgun (WGS) entry which is preliminary data.</text>
</comment>
<dbReference type="Gene3D" id="1.10.10.10">
    <property type="entry name" value="Winged helix-like DNA-binding domain superfamily/Winged helix DNA-binding domain"/>
    <property type="match status" value="1"/>
</dbReference>
<sequence length="217" mass="25987">MRNDKHLAIKLRKKGLSYNKISKELDIPKSTLSDWLCDIGWSLDIKKELIRKANYITRKRLRLYNKKRQRYWEQWREAARQEARKDFDSFKNNPLFVSGLMLYWAEGDSNPKNSLRLSNTDPRMIFLYAKFLMQVLNIPKEKLRATLILYPDLAKEKCIKFWSRIIGITKSQFYKTQYIKGFHPTKRLSNGICMIIYSDRQLKEKVLVWIDLLSKTL</sequence>
<organism evidence="1 2">
    <name type="scientific">Candidatus Wolfebacteria bacterium CG_4_9_14_0_8_um_filter_39_46</name>
    <dbReference type="NCBI Taxonomy" id="1975064"/>
    <lineage>
        <taxon>Bacteria</taxon>
        <taxon>Candidatus Wolfeibacteriota</taxon>
    </lineage>
</organism>
<reference evidence="2" key="1">
    <citation type="submission" date="2017-09" db="EMBL/GenBank/DDBJ databases">
        <title>Depth-based differentiation of microbial function through sediment-hosted aquifers and enrichment of novel symbionts in the deep terrestrial subsurface.</title>
        <authorList>
            <person name="Probst A.J."/>
            <person name="Ladd B."/>
            <person name="Jarett J.K."/>
            <person name="Geller-Mcgrath D.E."/>
            <person name="Sieber C.M.K."/>
            <person name="Emerson J.B."/>
            <person name="Anantharaman K."/>
            <person name="Thomas B.C."/>
            <person name="Malmstrom R."/>
            <person name="Stieglmeier M."/>
            <person name="Klingl A."/>
            <person name="Woyke T."/>
            <person name="Ryan C.M."/>
            <person name="Banfield J.F."/>
        </authorList>
    </citation>
    <scope>NUCLEOTIDE SEQUENCE [LARGE SCALE GENOMIC DNA]</scope>
</reference>
<dbReference type="Proteomes" id="UP000230577">
    <property type="component" value="Unassembled WGS sequence"/>
</dbReference>